<organism evidence="2 3">
    <name type="scientific">Ancylostoma caninum</name>
    <name type="common">Dog hookworm</name>
    <dbReference type="NCBI Taxonomy" id="29170"/>
    <lineage>
        <taxon>Eukaryota</taxon>
        <taxon>Metazoa</taxon>
        <taxon>Ecdysozoa</taxon>
        <taxon>Nematoda</taxon>
        <taxon>Chromadorea</taxon>
        <taxon>Rhabditida</taxon>
        <taxon>Rhabditina</taxon>
        <taxon>Rhabditomorpha</taxon>
        <taxon>Strongyloidea</taxon>
        <taxon>Ancylostomatidae</taxon>
        <taxon>Ancylostomatinae</taxon>
        <taxon>Ancylostoma</taxon>
    </lineage>
</organism>
<dbReference type="InterPro" id="IPR045357">
    <property type="entry name" value="Aminopeptidase_N-like_N"/>
</dbReference>
<feature type="domain" description="Aminopeptidase N-like N-terminal" evidence="1">
    <location>
        <begin position="27"/>
        <end position="67"/>
    </location>
</feature>
<dbReference type="GO" id="GO:0008270">
    <property type="term" value="F:zinc ion binding"/>
    <property type="evidence" value="ECO:0007669"/>
    <property type="project" value="TreeGrafter"/>
</dbReference>
<dbReference type="STRING" id="29170.A0A368F3N0"/>
<dbReference type="GO" id="GO:0006508">
    <property type="term" value="P:proteolysis"/>
    <property type="evidence" value="ECO:0007669"/>
    <property type="project" value="TreeGrafter"/>
</dbReference>
<dbReference type="Pfam" id="PF17900">
    <property type="entry name" value="Peptidase_M1_N"/>
    <property type="match status" value="1"/>
</dbReference>
<dbReference type="OrthoDB" id="5834318at2759"/>
<dbReference type="InterPro" id="IPR042097">
    <property type="entry name" value="Aminopeptidase_N-like_N_sf"/>
</dbReference>
<accession>A0A368F3N0</accession>
<evidence type="ECO:0000259" key="1">
    <source>
        <dbReference type="Pfam" id="PF17900"/>
    </source>
</evidence>
<dbReference type="GO" id="GO:0070006">
    <property type="term" value="F:metalloaminopeptidase activity"/>
    <property type="evidence" value="ECO:0007669"/>
    <property type="project" value="TreeGrafter"/>
</dbReference>
<feature type="non-terminal residue" evidence="2">
    <location>
        <position position="107"/>
    </location>
</feature>
<sequence>MRFTVRQETSEIVVNAHRMVIDLDSIKISVRHRADMTALSNMFHTGTTVLNDGWAVTRFKETPRMSSHAVSICVGHFASLSAISESGVLVRAFSWTGMEIYADFSLK</sequence>
<reference evidence="2 3" key="1">
    <citation type="submission" date="2014-10" db="EMBL/GenBank/DDBJ databases">
        <title>Draft genome of the hookworm Ancylostoma caninum.</title>
        <authorList>
            <person name="Mitreva M."/>
        </authorList>
    </citation>
    <scope>NUCLEOTIDE SEQUENCE [LARGE SCALE GENOMIC DNA]</scope>
    <source>
        <strain evidence="2 3">Baltimore</strain>
    </source>
</reference>
<dbReference type="EMBL" id="JOJR01011074">
    <property type="protein sequence ID" value="RCN25619.1"/>
    <property type="molecule type" value="Genomic_DNA"/>
</dbReference>
<dbReference type="GO" id="GO:0043171">
    <property type="term" value="P:peptide catabolic process"/>
    <property type="evidence" value="ECO:0007669"/>
    <property type="project" value="TreeGrafter"/>
</dbReference>
<evidence type="ECO:0000313" key="3">
    <source>
        <dbReference type="Proteomes" id="UP000252519"/>
    </source>
</evidence>
<dbReference type="GO" id="GO:0042277">
    <property type="term" value="F:peptide binding"/>
    <property type="evidence" value="ECO:0007669"/>
    <property type="project" value="TreeGrafter"/>
</dbReference>
<name>A0A368F3N0_ANCCA</name>
<dbReference type="AlphaFoldDB" id="A0A368F3N0"/>
<comment type="caution">
    <text evidence="2">The sequence shown here is derived from an EMBL/GenBank/DDBJ whole genome shotgun (WGS) entry which is preliminary data.</text>
</comment>
<dbReference type="InterPro" id="IPR050344">
    <property type="entry name" value="Peptidase_M1_aminopeptidases"/>
</dbReference>
<dbReference type="SUPFAM" id="SSF63737">
    <property type="entry name" value="Leukotriene A4 hydrolase N-terminal domain"/>
    <property type="match status" value="1"/>
</dbReference>
<dbReference type="GO" id="GO:0005737">
    <property type="term" value="C:cytoplasm"/>
    <property type="evidence" value="ECO:0007669"/>
    <property type="project" value="TreeGrafter"/>
</dbReference>
<keyword evidence="3" id="KW-1185">Reference proteome</keyword>
<evidence type="ECO:0000313" key="2">
    <source>
        <dbReference type="EMBL" id="RCN25619.1"/>
    </source>
</evidence>
<dbReference type="GO" id="GO:0016020">
    <property type="term" value="C:membrane"/>
    <property type="evidence" value="ECO:0007669"/>
    <property type="project" value="TreeGrafter"/>
</dbReference>
<dbReference type="PANTHER" id="PTHR11533">
    <property type="entry name" value="PROTEASE M1 ZINC METALLOPROTEASE"/>
    <property type="match status" value="1"/>
</dbReference>
<dbReference type="GO" id="GO:0005615">
    <property type="term" value="C:extracellular space"/>
    <property type="evidence" value="ECO:0007669"/>
    <property type="project" value="TreeGrafter"/>
</dbReference>
<dbReference type="Proteomes" id="UP000252519">
    <property type="component" value="Unassembled WGS sequence"/>
</dbReference>
<protein>
    <recommendedName>
        <fullName evidence="1">Aminopeptidase N-like N-terminal domain-containing protein</fullName>
    </recommendedName>
</protein>
<dbReference type="PANTHER" id="PTHR11533:SF293">
    <property type="entry name" value="AMINOPEPTIDASE-2-RELATED"/>
    <property type="match status" value="1"/>
</dbReference>
<dbReference type="Gene3D" id="2.60.40.1730">
    <property type="entry name" value="tricorn interacting facor f3 domain"/>
    <property type="match status" value="1"/>
</dbReference>
<proteinExistence type="predicted"/>
<gene>
    <name evidence="2" type="ORF">ANCCAN_28667</name>
</gene>